<dbReference type="Pfam" id="PF00171">
    <property type="entry name" value="Aldedh"/>
    <property type="match status" value="1"/>
</dbReference>
<dbReference type="InterPro" id="IPR016163">
    <property type="entry name" value="Ald_DH_C"/>
</dbReference>
<dbReference type="InterPro" id="IPR015590">
    <property type="entry name" value="Aldehyde_DH_dom"/>
</dbReference>
<proteinExistence type="inferred from homology"/>
<accession>A0ABY8TFZ0</accession>
<gene>
    <name evidence="4" type="ORF">OEZ85_007463</name>
</gene>
<dbReference type="InterPro" id="IPR016161">
    <property type="entry name" value="Ald_DH/histidinol_DH"/>
</dbReference>
<dbReference type="PANTHER" id="PTHR43860">
    <property type="entry name" value="BETAINE ALDEHYDE DEHYDROGENASE"/>
    <property type="match status" value="1"/>
</dbReference>
<dbReference type="PANTHER" id="PTHR43860:SF2">
    <property type="entry name" value="BETAINE ALDEHYDE DEHYDROGENASE-RELATED"/>
    <property type="match status" value="1"/>
</dbReference>
<evidence type="ECO:0000259" key="3">
    <source>
        <dbReference type="Pfam" id="PF00171"/>
    </source>
</evidence>
<keyword evidence="5" id="KW-1185">Reference proteome</keyword>
<feature type="domain" description="Aldehyde dehydrogenase" evidence="3">
    <location>
        <begin position="52"/>
        <end position="518"/>
    </location>
</feature>
<dbReference type="CDD" id="cd07110">
    <property type="entry name" value="ALDH_F10_BADH"/>
    <property type="match status" value="1"/>
</dbReference>
<dbReference type="SUPFAM" id="SSF53720">
    <property type="entry name" value="ALDH-like"/>
    <property type="match status" value="1"/>
</dbReference>
<keyword evidence="2" id="KW-0520">NAD</keyword>
<evidence type="ECO:0000313" key="5">
    <source>
        <dbReference type="Proteomes" id="UP001244341"/>
    </source>
</evidence>
<comment type="similarity">
    <text evidence="1">Belongs to the aldehyde dehydrogenase family.</text>
</comment>
<reference evidence="4 5" key="1">
    <citation type="submission" date="2023-05" db="EMBL/GenBank/DDBJ databases">
        <title>A 100% complete, gapless, phased diploid assembly of the Scenedesmus obliquus UTEX 3031 genome.</title>
        <authorList>
            <person name="Biondi T.C."/>
            <person name="Hanschen E.R."/>
            <person name="Kwon T."/>
            <person name="Eng W."/>
            <person name="Kruse C.P.S."/>
            <person name="Koehler S.I."/>
            <person name="Kunde Y."/>
            <person name="Gleasner C.D."/>
            <person name="You Mak K.T."/>
            <person name="Polle J."/>
            <person name="Hovde B.T."/>
            <person name="Starkenburg S.R."/>
        </authorList>
    </citation>
    <scope>NUCLEOTIDE SEQUENCE [LARGE SCALE GENOMIC DNA]</scope>
    <source>
        <strain evidence="4 5">DOE0152z</strain>
    </source>
</reference>
<sequence>MLPTTPAAARVPCCPHQTAAANSLSQQSRQQQAGAMAALPIPARELFINGRWVAPVRGKYLDVVCPATEAVIGRIPAGTREDVEAAVAAAVAAHKSGVWAKTTGAQRAVVLRAIAQKVRDNKTALANYETQDMGKPIDEAEWDMDDVAGCLDYYADLAEKLDARQGSAIDVGMEEFSVTVRREPLGVVGLITPWNYPLLMATWKVAPALAAGNCCVLKPSELASVTCLELAGLAGEAGLPAGVLNVVTGLGADAGAPLSSHPALAKVAFTGSTATGQRVAQAAIANLRPATMELGGKSCLVIFDDADLDKAVEWVMFGAFWTNGQICSSTSRILIQERVADAFYAKLKQRAQSINIGDPLQPGCRMGPIVSAAQYERVRGYVQIGLDEGATLLTGGRRPPSCPRGHFLEPTVFINVAPHMRLWKEEIFGPVLSVSTFSSEQQALQLANDSEYGLGGAVISADEERCRRVAEGLECGIVWVNCSQPCFCQAPWGGVKSSGFGRELGEWGLENFLSVKQVTTYVSDKPWDWYSPQSKL</sequence>
<protein>
    <recommendedName>
        <fullName evidence="3">Aldehyde dehydrogenase domain-containing protein</fullName>
    </recommendedName>
</protein>
<evidence type="ECO:0000256" key="2">
    <source>
        <dbReference type="ARBA" id="ARBA00023027"/>
    </source>
</evidence>
<dbReference type="Proteomes" id="UP001244341">
    <property type="component" value="Chromosome 1b"/>
</dbReference>
<evidence type="ECO:0000256" key="1">
    <source>
        <dbReference type="ARBA" id="ARBA00009986"/>
    </source>
</evidence>
<name>A0ABY8TFZ0_TETOB</name>
<evidence type="ECO:0000313" key="4">
    <source>
        <dbReference type="EMBL" id="WIA07991.1"/>
    </source>
</evidence>
<dbReference type="EMBL" id="CP126208">
    <property type="protein sequence ID" value="WIA07991.1"/>
    <property type="molecule type" value="Genomic_DNA"/>
</dbReference>
<dbReference type="Gene3D" id="3.40.309.10">
    <property type="entry name" value="Aldehyde Dehydrogenase, Chain A, domain 2"/>
    <property type="match status" value="1"/>
</dbReference>
<dbReference type="InterPro" id="IPR016162">
    <property type="entry name" value="Ald_DH_N"/>
</dbReference>
<dbReference type="Gene3D" id="3.40.605.10">
    <property type="entry name" value="Aldehyde Dehydrogenase, Chain A, domain 1"/>
    <property type="match status" value="1"/>
</dbReference>
<organism evidence="4 5">
    <name type="scientific">Tetradesmus obliquus</name>
    <name type="common">Green alga</name>
    <name type="synonym">Acutodesmus obliquus</name>
    <dbReference type="NCBI Taxonomy" id="3088"/>
    <lineage>
        <taxon>Eukaryota</taxon>
        <taxon>Viridiplantae</taxon>
        <taxon>Chlorophyta</taxon>
        <taxon>core chlorophytes</taxon>
        <taxon>Chlorophyceae</taxon>
        <taxon>CS clade</taxon>
        <taxon>Sphaeropleales</taxon>
        <taxon>Scenedesmaceae</taxon>
        <taxon>Tetradesmus</taxon>
    </lineage>
</organism>